<evidence type="ECO:0000256" key="8">
    <source>
        <dbReference type="ARBA" id="ARBA00023211"/>
    </source>
</evidence>
<dbReference type="SUPFAM" id="SSF81606">
    <property type="entry name" value="PP2C-like"/>
    <property type="match status" value="1"/>
</dbReference>
<evidence type="ECO:0000256" key="6">
    <source>
        <dbReference type="ARBA" id="ARBA00022842"/>
    </source>
</evidence>
<organism evidence="12 13">
    <name type="scientific">Spinacia oleracea</name>
    <name type="common">Spinach</name>
    <dbReference type="NCBI Taxonomy" id="3562"/>
    <lineage>
        <taxon>Eukaryota</taxon>
        <taxon>Viridiplantae</taxon>
        <taxon>Streptophyta</taxon>
        <taxon>Embryophyta</taxon>
        <taxon>Tracheophyta</taxon>
        <taxon>Spermatophyta</taxon>
        <taxon>Magnoliopsida</taxon>
        <taxon>eudicotyledons</taxon>
        <taxon>Gunneridae</taxon>
        <taxon>Pentapetalae</taxon>
        <taxon>Caryophyllales</taxon>
        <taxon>Chenopodiaceae</taxon>
        <taxon>Chenopodioideae</taxon>
        <taxon>Anserineae</taxon>
        <taxon>Spinacia</taxon>
    </lineage>
</organism>
<reference evidence="13" key="2">
    <citation type="submission" date="2025-08" db="UniProtKB">
        <authorList>
            <consortium name="RefSeq"/>
        </authorList>
    </citation>
    <scope>IDENTIFICATION</scope>
    <source>
        <tissue evidence="13">Leaf</tissue>
    </source>
</reference>
<reference evidence="12" key="1">
    <citation type="journal article" date="2021" name="Nat. Commun.">
        <title>Genomic analyses provide insights into spinach domestication and the genetic basis of agronomic traits.</title>
        <authorList>
            <person name="Cai X."/>
            <person name="Sun X."/>
            <person name="Xu C."/>
            <person name="Sun H."/>
            <person name="Wang X."/>
            <person name="Ge C."/>
            <person name="Zhang Z."/>
            <person name="Wang Q."/>
            <person name="Fei Z."/>
            <person name="Jiao C."/>
            <person name="Wang Q."/>
        </authorList>
    </citation>
    <scope>NUCLEOTIDE SEQUENCE [LARGE SCALE GENOMIC DNA]</scope>
    <source>
        <strain evidence="12">cv. Varoflay</strain>
    </source>
</reference>
<dbReference type="GO" id="GO:0004722">
    <property type="term" value="F:protein serine/threonine phosphatase activity"/>
    <property type="evidence" value="ECO:0000318"/>
    <property type="project" value="GO_Central"/>
</dbReference>
<accession>A0A9R0JH23</accession>
<protein>
    <recommendedName>
        <fullName evidence="3">protein-serine/threonine phosphatase</fullName>
        <ecNumber evidence="3">3.1.3.16</ecNumber>
    </recommendedName>
</protein>
<evidence type="ECO:0000313" key="13">
    <source>
        <dbReference type="RefSeq" id="XP_021866360.1"/>
    </source>
</evidence>
<keyword evidence="4" id="KW-0479">Metal-binding</keyword>
<dbReference type="GeneID" id="110805065"/>
<dbReference type="FunFam" id="3.60.40.10:FF:000041">
    <property type="entry name" value="Protein phosphatase 2C 51"/>
    <property type="match status" value="1"/>
</dbReference>
<sequence>MEASSSSDESSLFSGEEALSTSSSGISSGSSGEIPEAVVGISGESPARERCIGRHDRVTWGYTSVIGRRPEMEDAVAVVPGFVSRTCSHVGGCAAPASRTSLELSPLHFFGVFDGHGGPEVADFCAERMHKIIAEELNGEINDGFEWQNKWTEVFTSGFRKADDQVVSEAKASDMVGSTAVVAVVSGCQIILSNCGDSRAVLCKRTQTIPLTIDHKPDRADELSRIEGEGGRVINWHGARVLGVLAMSRAIGDRYMSPYIIPEPEITFTTRSDEDECLILASDGLWDVMSNDEVGEVARRLLRRMRRSMVSSDICPAQVVADNLRQLAIGRNSSDNISIIVVDLKSRRRNQSKQ</sequence>
<keyword evidence="6" id="KW-0460">Magnesium</keyword>
<evidence type="ECO:0000259" key="11">
    <source>
        <dbReference type="PROSITE" id="PS51746"/>
    </source>
</evidence>
<evidence type="ECO:0000256" key="3">
    <source>
        <dbReference type="ARBA" id="ARBA00013081"/>
    </source>
</evidence>
<evidence type="ECO:0000256" key="9">
    <source>
        <dbReference type="RuleBase" id="RU003465"/>
    </source>
</evidence>
<dbReference type="Pfam" id="PF00481">
    <property type="entry name" value="PP2C"/>
    <property type="match status" value="1"/>
</dbReference>
<dbReference type="GO" id="GO:1902531">
    <property type="term" value="P:regulation of intracellular signal transduction"/>
    <property type="evidence" value="ECO:0000318"/>
    <property type="project" value="GO_Central"/>
</dbReference>
<dbReference type="InterPro" id="IPR015655">
    <property type="entry name" value="PP2C"/>
</dbReference>
<dbReference type="InterPro" id="IPR000222">
    <property type="entry name" value="PP2C_BS"/>
</dbReference>
<dbReference type="PROSITE" id="PS01032">
    <property type="entry name" value="PPM_1"/>
    <property type="match status" value="1"/>
</dbReference>
<dbReference type="EC" id="3.1.3.16" evidence="3"/>
<keyword evidence="7 9" id="KW-0904">Protein phosphatase</keyword>
<dbReference type="CDD" id="cd00143">
    <property type="entry name" value="PP2Cc"/>
    <property type="match status" value="1"/>
</dbReference>
<proteinExistence type="inferred from homology"/>
<keyword evidence="8" id="KW-0464">Manganese</keyword>
<comment type="similarity">
    <text evidence="9">Belongs to the PP2C family.</text>
</comment>
<evidence type="ECO:0000256" key="10">
    <source>
        <dbReference type="SAM" id="MobiDB-lite"/>
    </source>
</evidence>
<dbReference type="InterPro" id="IPR001932">
    <property type="entry name" value="PPM-type_phosphatase-like_dom"/>
</dbReference>
<dbReference type="KEGG" id="soe:110805065"/>
<evidence type="ECO:0000313" key="12">
    <source>
        <dbReference type="Proteomes" id="UP000813463"/>
    </source>
</evidence>
<keyword evidence="12" id="KW-1185">Reference proteome</keyword>
<comment type="cofactor">
    <cofactor evidence="2">
        <name>Mg(2+)</name>
        <dbReference type="ChEBI" id="CHEBI:18420"/>
    </cofactor>
</comment>
<gene>
    <name evidence="13" type="primary">LOC110805065</name>
</gene>
<keyword evidence="5 9" id="KW-0378">Hydrolase</keyword>
<dbReference type="Proteomes" id="UP000813463">
    <property type="component" value="Chromosome 2"/>
</dbReference>
<feature type="compositionally biased region" description="Low complexity" evidence="10">
    <location>
        <begin position="1"/>
        <end position="32"/>
    </location>
</feature>
<evidence type="ECO:0000256" key="5">
    <source>
        <dbReference type="ARBA" id="ARBA00022801"/>
    </source>
</evidence>
<evidence type="ECO:0000256" key="2">
    <source>
        <dbReference type="ARBA" id="ARBA00001946"/>
    </source>
</evidence>
<dbReference type="Gene3D" id="3.60.40.10">
    <property type="entry name" value="PPM-type phosphatase domain"/>
    <property type="match status" value="1"/>
</dbReference>
<dbReference type="OrthoDB" id="10264738at2759"/>
<name>A0A9R0JH23_SPIOL</name>
<dbReference type="RefSeq" id="XP_021866360.1">
    <property type="nucleotide sequence ID" value="XM_022010668.2"/>
</dbReference>
<comment type="cofactor">
    <cofactor evidence="1">
        <name>Mn(2+)</name>
        <dbReference type="ChEBI" id="CHEBI:29035"/>
    </cofactor>
</comment>
<feature type="domain" description="PPM-type phosphatase" evidence="11">
    <location>
        <begin position="59"/>
        <end position="344"/>
    </location>
</feature>
<evidence type="ECO:0000256" key="4">
    <source>
        <dbReference type="ARBA" id="ARBA00022723"/>
    </source>
</evidence>
<dbReference type="GO" id="GO:0046872">
    <property type="term" value="F:metal ion binding"/>
    <property type="evidence" value="ECO:0007669"/>
    <property type="project" value="UniProtKB-KW"/>
</dbReference>
<dbReference type="PANTHER" id="PTHR47992">
    <property type="entry name" value="PROTEIN PHOSPHATASE"/>
    <property type="match status" value="1"/>
</dbReference>
<dbReference type="SMART" id="SM00331">
    <property type="entry name" value="PP2C_SIG"/>
    <property type="match status" value="1"/>
</dbReference>
<dbReference type="AlphaFoldDB" id="A0A9R0JH23"/>
<dbReference type="SMART" id="SM00332">
    <property type="entry name" value="PP2Cc"/>
    <property type="match status" value="1"/>
</dbReference>
<evidence type="ECO:0000256" key="1">
    <source>
        <dbReference type="ARBA" id="ARBA00001936"/>
    </source>
</evidence>
<dbReference type="PROSITE" id="PS51746">
    <property type="entry name" value="PPM_2"/>
    <property type="match status" value="1"/>
</dbReference>
<evidence type="ECO:0000256" key="7">
    <source>
        <dbReference type="ARBA" id="ARBA00022912"/>
    </source>
</evidence>
<dbReference type="InterPro" id="IPR036457">
    <property type="entry name" value="PPM-type-like_dom_sf"/>
</dbReference>
<feature type="region of interest" description="Disordered" evidence="10">
    <location>
        <begin position="1"/>
        <end position="36"/>
    </location>
</feature>